<dbReference type="Proteomes" id="UP000694523">
    <property type="component" value="Unplaced"/>
</dbReference>
<evidence type="ECO:0000313" key="4">
    <source>
        <dbReference type="Ensembl" id="ENSNMLP00000019438.1"/>
    </source>
</evidence>
<name>A0A8C6TH22_9GOBI</name>
<feature type="region of interest" description="Disordered" evidence="2">
    <location>
        <begin position="455"/>
        <end position="497"/>
    </location>
</feature>
<dbReference type="PROSITE" id="PS50118">
    <property type="entry name" value="HMG_BOX_2"/>
    <property type="match status" value="1"/>
</dbReference>
<sequence>MAFEEIKDIGMDGDRGLVAGRSQREKRRSYKDLLREEEEIAAEVRKSSKKRPKDAEMFMMGTDSHKKKKKHSDDYYYRDYDGSGPPPHKKKHKSVDRSPTLSPSSSHPADTAMGLLQAITSPLATGSDPNPHLHKKPSYPSFSSHSSKERKREGSGGGSKSSHTFSHSRPMSSSSSSKKHSSSSKSSLFHGGISKEEPLTLREADGLKMKLIMSPEKEESDGFMYAPHSTKGSVKKEKDKDRMQLGKSSKKKTQQSREPLPVVGKEVEVEGHYGGGLGDASSSSGGELEAGELVIDDSYNTHMSKKKKKSKKSKKKKDKEKDREKSGKDKKHSKGFGDTARHSHSHPTVTHSAVGPMYAMSAPLPPHQHPGADAVPEKKKKKEEKDRDKREKDKDKPKKKTTTTAYQVFCKEYRVNINAEQPGLDFGELSKRLAEVWKSLQEKDKQVWRQKAQHLQHKQNKAEAMTVKHKSSTESKSKACAGSAGLASPHKGQSVSLSPARVPEVDPIDAAAHLQLLGESLSLIGHRLQETEGMVAVSGSLSVLLDSILCALGPLTCLTAQIPQLNGCPRKVLSNTLDNIAYIMPGL</sequence>
<dbReference type="InterPro" id="IPR009071">
    <property type="entry name" value="HMG_box_dom"/>
</dbReference>
<dbReference type="Gene3D" id="1.10.30.10">
    <property type="entry name" value="High mobility group box domain"/>
    <property type="match status" value="1"/>
</dbReference>
<feature type="compositionally biased region" description="Basic and acidic residues" evidence="2">
    <location>
        <begin position="71"/>
        <end position="81"/>
    </location>
</feature>
<dbReference type="PANTHER" id="PTHR46584:SF1">
    <property type="entry name" value="HMG DOMAIN-CONTAINING PROTEIN 4"/>
    <property type="match status" value="1"/>
</dbReference>
<feature type="compositionally biased region" description="Polar residues" evidence="2">
    <location>
        <begin position="118"/>
        <end position="128"/>
    </location>
</feature>
<dbReference type="SUPFAM" id="SSF47095">
    <property type="entry name" value="HMG-box"/>
    <property type="match status" value="1"/>
</dbReference>
<organism evidence="4 5">
    <name type="scientific">Neogobius melanostomus</name>
    <name type="common">round goby</name>
    <dbReference type="NCBI Taxonomy" id="47308"/>
    <lineage>
        <taxon>Eukaryota</taxon>
        <taxon>Metazoa</taxon>
        <taxon>Chordata</taxon>
        <taxon>Craniata</taxon>
        <taxon>Vertebrata</taxon>
        <taxon>Euteleostomi</taxon>
        <taxon>Actinopterygii</taxon>
        <taxon>Neopterygii</taxon>
        <taxon>Teleostei</taxon>
        <taxon>Neoteleostei</taxon>
        <taxon>Acanthomorphata</taxon>
        <taxon>Gobiaria</taxon>
        <taxon>Gobiiformes</taxon>
        <taxon>Gobioidei</taxon>
        <taxon>Gobiidae</taxon>
        <taxon>Benthophilinae</taxon>
        <taxon>Neogobiini</taxon>
        <taxon>Neogobius</taxon>
    </lineage>
</organism>
<keyword evidence="5" id="KW-1185">Reference proteome</keyword>
<feature type="region of interest" description="Disordered" evidence="2">
    <location>
        <begin position="1"/>
        <end position="205"/>
    </location>
</feature>
<dbReference type="PANTHER" id="PTHR46584">
    <property type="entry name" value="HMG DOMAIN-CONTAINING PROTEIN 4"/>
    <property type="match status" value="1"/>
</dbReference>
<dbReference type="AlphaFoldDB" id="A0A8C6TH22"/>
<dbReference type="GO" id="GO:0005634">
    <property type="term" value="C:nucleus"/>
    <property type="evidence" value="ECO:0007669"/>
    <property type="project" value="UniProtKB-UniRule"/>
</dbReference>
<dbReference type="Pfam" id="PF13775">
    <property type="entry name" value="DUF4171"/>
    <property type="match status" value="1"/>
</dbReference>
<keyword evidence="1" id="KW-0539">Nucleus</keyword>
<reference evidence="4" key="1">
    <citation type="submission" date="2025-08" db="UniProtKB">
        <authorList>
            <consortium name="Ensembl"/>
        </authorList>
    </citation>
    <scope>IDENTIFICATION</scope>
</reference>
<feature type="compositionally biased region" description="Polar residues" evidence="2">
    <location>
        <begin position="97"/>
        <end position="108"/>
    </location>
</feature>
<feature type="compositionally biased region" description="Low complexity" evidence="2">
    <location>
        <begin position="160"/>
        <end position="176"/>
    </location>
</feature>
<dbReference type="GO" id="GO:0003677">
    <property type="term" value="F:DNA binding"/>
    <property type="evidence" value="ECO:0007669"/>
    <property type="project" value="UniProtKB-UniRule"/>
</dbReference>
<feature type="region of interest" description="Disordered" evidence="2">
    <location>
        <begin position="217"/>
        <end position="402"/>
    </location>
</feature>
<feature type="compositionally biased region" description="Basic and acidic residues" evidence="2">
    <location>
        <begin position="383"/>
        <end position="396"/>
    </location>
</feature>
<accession>A0A8C6TH22</accession>
<feature type="compositionally biased region" description="Basic and acidic residues" evidence="2">
    <location>
        <begin position="1"/>
        <end position="15"/>
    </location>
</feature>
<feature type="compositionally biased region" description="Basic residues" evidence="2">
    <location>
        <begin position="303"/>
        <end position="318"/>
    </location>
</feature>
<dbReference type="SMART" id="SM00398">
    <property type="entry name" value="HMG"/>
    <property type="match status" value="1"/>
</dbReference>
<feature type="compositionally biased region" description="Basic and acidic residues" evidence="2">
    <location>
        <begin position="193"/>
        <end position="205"/>
    </location>
</feature>
<keyword evidence="1" id="KW-0238">DNA-binding</keyword>
<feature type="compositionally biased region" description="Basic and acidic residues" evidence="2">
    <location>
        <begin position="234"/>
        <end position="244"/>
    </location>
</feature>
<proteinExistence type="predicted"/>
<dbReference type="Pfam" id="PF00505">
    <property type="entry name" value="HMG_box"/>
    <property type="match status" value="1"/>
</dbReference>
<feature type="domain" description="HMG box" evidence="3">
    <location>
        <begin position="399"/>
        <end position="467"/>
    </location>
</feature>
<evidence type="ECO:0000256" key="2">
    <source>
        <dbReference type="SAM" id="MobiDB-lite"/>
    </source>
</evidence>
<reference evidence="4" key="2">
    <citation type="submission" date="2025-09" db="UniProtKB">
        <authorList>
            <consortium name="Ensembl"/>
        </authorList>
    </citation>
    <scope>IDENTIFICATION</scope>
</reference>
<feature type="compositionally biased region" description="Low complexity" evidence="2">
    <location>
        <begin position="279"/>
        <end position="293"/>
    </location>
</feature>
<dbReference type="InterPro" id="IPR025228">
    <property type="entry name" value="DUF4171"/>
</dbReference>
<evidence type="ECO:0000256" key="1">
    <source>
        <dbReference type="PROSITE-ProRule" id="PRU00267"/>
    </source>
</evidence>
<dbReference type="InterPro" id="IPR036910">
    <property type="entry name" value="HMG_box_dom_sf"/>
</dbReference>
<protein>
    <submittedName>
        <fullName evidence="4">HMG box domain containing 4a</fullName>
    </submittedName>
</protein>
<evidence type="ECO:0000259" key="3">
    <source>
        <dbReference type="PROSITE" id="PS50118"/>
    </source>
</evidence>
<evidence type="ECO:0000313" key="5">
    <source>
        <dbReference type="Proteomes" id="UP000694523"/>
    </source>
</evidence>
<feature type="DNA-binding region" description="HMG box" evidence="1">
    <location>
        <begin position="399"/>
        <end position="467"/>
    </location>
</feature>
<dbReference type="Ensembl" id="ENSNMLT00000021848.1">
    <property type="protein sequence ID" value="ENSNMLP00000019438.1"/>
    <property type="gene ID" value="ENSNMLG00000012770.1"/>
</dbReference>
<dbReference type="InterPro" id="IPR042477">
    <property type="entry name" value="HMGXB4"/>
</dbReference>